<keyword evidence="1" id="KW-1133">Transmembrane helix</keyword>
<proteinExistence type="predicted"/>
<evidence type="ECO:0000313" key="3">
    <source>
        <dbReference type="Proteomes" id="UP001179280"/>
    </source>
</evidence>
<keyword evidence="1" id="KW-0812">Transmembrane</keyword>
<dbReference type="EMBL" id="JAFBCV010000013">
    <property type="protein sequence ID" value="MBM7840367.1"/>
    <property type="molecule type" value="Genomic_DNA"/>
</dbReference>
<gene>
    <name evidence="2" type="ORF">JOC54_003648</name>
</gene>
<dbReference type="RefSeq" id="WP_148298557.1">
    <property type="nucleotide sequence ID" value="NZ_JAFBCV010000013.1"/>
</dbReference>
<dbReference type="Proteomes" id="UP001179280">
    <property type="component" value="Unassembled WGS sequence"/>
</dbReference>
<organism evidence="2 3">
    <name type="scientific">Shouchella xiaoxiensis</name>
    <dbReference type="NCBI Taxonomy" id="766895"/>
    <lineage>
        <taxon>Bacteria</taxon>
        <taxon>Bacillati</taxon>
        <taxon>Bacillota</taxon>
        <taxon>Bacilli</taxon>
        <taxon>Bacillales</taxon>
        <taxon>Bacillaceae</taxon>
        <taxon>Shouchella</taxon>
    </lineage>
</organism>
<protein>
    <submittedName>
        <fullName evidence="2">Uncharacterized protein</fullName>
    </submittedName>
</protein>
<name>A0ABS2SXV6_9BACI</name>
<sequence length="64" mass="7696">MKKRAIIIRLVFLCGAFYLYIMSLLHLVPFWLSIPLLMSSTILLFSPIRKKQRFRGYRSRSYKN</sequence>
<accession>A0ABS2SXV6</accession>
<feature type="transmembrane region" description="Helical" evidence="1">
    <location>
        <begin position="7"/>
        <end position="24"/>
    </location>
</feature>
<keyword evidence="3" id="KW-1185">Reference proteome</keyword>
<feature type="transmembrane region" description="Helical" evidence="1">
    <location>
        <begin position="30"/>
        <end position="48"/>
    </location>
</feature>
<reference evidence="2" key="1">
    <citation type="submission" date="2021-01" db="EMBL/GenBank/DDBJ databases">
        <title>Genomic Encyclopedia of Type Strains, Phase IV (KMG-IV): sequencing the most valuable type-strain genomes for metagenomic binning, comparative biology and taxonomic classification.</title>
        <authorList>
            <person name="Goeker M."/>
        </authorList>
    </citation>
    <scope>NUCLEOTIDE SEQUENCE</scope>
    <source>
        <strain evidence="2">DSM 21943</strain>
    </source>
</reference>
<keyword evidence="1" id="KW-0472">Membrane</keyword>
<evidence type="ECO:0000313" key="2">
    <source>
        <dbReference type="EMBL" id="MBM7840367.1"/>
    </source>
</evidence>
<comment type="caution">
    <text evidence="2">The sequence shown here is derived from an EMBL/GenBank/DDBJ whole genome shotgun (WGS) entry which is preliminary data.</text>
</comment>
<evidence type="ECO:0000256" key="1">
    <source>
        <dbReference type="SAM" id="Phobius"/>
    </source>
</evidence>